<reference evidence="5" key="1">
    <citation type="submission" date="2021-01" db="EMBL/GenBank/DDBJ databases">
        <authorList>
            <person name="Corre E."/>
            <person name="Pelletier E."/>
            <person name="Niang G."/>
            <person name="Scheremetjew M."/>
            <person name="Finn R."/>
            <person name="Kale V."/>
            <person name="Holt S."/>
            <person name="Cochrane G."/>
            <person name="Meng A."/>
            <person name="Brown T."/>
            <person name="Cohen L."/>
        </authorList>
    </citation>
    <scope>NUCLEOTIDE SEQUENCE</scope>
    <source>
        <strain evidence="5">CCMP1510</strain>
    </source>
</reference>
<dbReference type="EMBL" id="HBIJ01001894">
    <property type="protein sequence ID" value="CAE0360603.1"/>
    <property type="molecule type" value="Transcribed_RNA"/>
</dbReference>
<dbReference type="GO" id="GO:0005736">
    <property type="term" value="C:RNA polymerase I complex"/>
    <property type="evidence" value="ECO:0007669"/>
    <property type="project" value="TreeGrafter"/>
</dbReference>
<dbReference type="PANTHER" id="PTHR10917:SF0">
    <property type="entry name" value="DNA-DIRECTED RNA POLYMERASES I, II, AND III SUBUNIT RPABC3"/>
    <property type="match status" value="1"/>
</dbReference>
<evidence type="ECO:0000256" key="3">
    <source>
        <dbReference type="ARBA" id="ARBA00023242"/>
    </source>
</evidence>
<dbReference type="AlphaFoldDB" id="A0A7S3NIY0"/>
<dbReference type="PANTHER" id="PTHR10917">
    <property type="entry name" value="DNA-DIRECTED RNA POLYMERASES I, II, AND III SUBUNIT RPABC3"/>
    <property type="match status" value="1"/>
</dbReference>
<dbReference type="InterPro" id="IPR005570">
    <property type="entry name" value="RPABC3"/>
</dbReference>
<dbReference type="GO" id="GO:0005666">
    <property type="term" value="C:RNA polymerase III complex"/>
    <property type="evidence" value="ECO:0007669"/>
    <property type="project" value="TreeGrafter"/>
</dbReference>
<proteinExistence type="inferred from homology"/>
<name>A0A7S3NIY0_9STRA</name>
<protein>
    <recommendedName>
        <fullName evidence="4">DNA-directed RNA polymerases I, II, and III subunit RPABC3</fullName>
    </recommendedName>
</protein>
<gene>
    <name evidence="5" type="ORF">ALAG00032_LOCUS1333</name>
</gene>
<comment type="subcellular location">
    <subcellularLocation>
        <location evidence="1">Nucleus</location>
    </subcellularLocation>
</comment>
<evidence type="ECO:0000256" key="1">
    <source>
        <dbReference type="ARBA" id="ARBA00004123"/>
    </source>
</evidence>
<comment type="similarity">
    <text evidence="2 4">Belongs to the eukaryotic RPB8 RNA polymerase subunit family.</text>
</comment>
<organism evidence="5">
    <name type="scientific">Aureoumbra lagunensis</name>
    <dbReference type="NCBI Taxonomy" id="44058"/>
    <lineage>
        <taxon>Eukaryota</taxon>
        <taxon>Sar</taxon>
        <taxon>Stramenopiles</taxon>
        <taxon>Ochrophyta</taxon>
        <taxon>Pelagophyceae</taxon>
        <taxon>Pelagomonadales</taxon>
        <taxon>Aureoumbra</taxon>
    </lineage>
</organism>
<dbReference type="GO" id="GO:0003899">
    <property type="term" value="F:DNA-directed RNA polymerase activity"/>
    <property type="evidence" value="ECO:0007669"/>
    <property type="project" value="UniProtKB-UniRule"/>
</dbReference>
<evidence type="ECO:0000256" key="4">
    <source>
        <dbReference type="PIRNR" id="PIRNR000779"/>
    </source>
</evidence>
<dbReference type="PIRSF" id="PIRSF000779">
    <property type="entry name" value="RNA_pol_Rpb8"/>
    <property type="match status" value="1"/>
</dbReference>
<dbReference type="InterPro" id="IPR012340">
    <property type="entry name" value="NA-bd_OB-fold"/>
</dbReference>
<dbReference type="Gene3D" id="2.40.50.140">
    <property type="entry name" value="Nucleic acid-binding proteins"/>
    <property type="match status" value="1"/>
</dbReference>
<dbReference type="SUPFAM" id="SSF50249">
    <property type="entry name" value="Nucleic acid-binding proteins"/>
    <property type="match status" value="1"/>
</dbReference>
<dbReference type="GO" id="GO:0005665">
    <property type="term" value="C:RNA polymerase II, core complex"/>
    <property type="evidence" value="ECO:0007669"/>
    <property type="project" value="UniProtKB-UniRule"/>
</dbReference>
<dbReference type="Pfam" id="PF03870">
    <property type="entry name" value="RNA_pol_Rpb8"/>
    <property type="match status" value="1"/>
</dbReference>
<sequence length="149" mass="16862">MSSSNILFSDDFTVTDVNAEGKKFEKVDRIIGRGLNLFGDLLIDVHNELFEVNKNDTIHIALMSTTSADGRTSMPQEELESRLRSYDYVMNGIVYKIKHLNNDNLEVHLSHGGLLARFSGKTTDLSHLDVDSQLYTLVRKKEEDSPDLM</sequence>
<dbReference type="GO" id="GO:0006351">
    <property type="term" value="P:DNA-templated transcription"/>
    <property type="evidence" value="ECO:0007669"/>
    <property type="project" value="UniProtKB-UniRule"/>
</dbReference>
<keyword evidence="3 4" id="KW-0539">Nucleus</keyword>
<accession>A0A7S3NIY0</accession>
<dbReference type="SMART" id="SM00658">
    <property type="entry name" value="RPOL8c"/>
    <property type="match status" value="1"/>
</dbReference>
<evidence type="ECO:0000313" key="5">
    <source>
        <dbReference type="EMBL" id="CAE0360603.1"/>
    </source>
</evidence>
<comment type="function">
    <text evidence="4">DNA-dependent RNA polymerase catalyzes the transcription of DNA into RNA using the four ribonucleoside triphosphates as substrates. Common component of RNA polymerases I, II and III which synthesize ribosomal RNA precursors, mRNA precursors and many functional non-coding RNAs, and small RNAs, such as 5S rRNA and tRNAs, respectively.</text>
</comment>
<evidence type="ECO:0000256" key="2">
    <source>
        <dbReference type="ARBA" id="ARBA00008912"/>
    </source>
</evidence>